<accession>A0A222G883</accession>
<evidence type="ECO:0000313" key="2">
    <source>
        <dbReference type="Proteomes" id="UP000202259"/>
    </source>
</evidence>
<dbReference type="RefSeq" id="WP_081151292.1">
    <property type="nucleotide sequence ID" value="NZ_CP020465.1"/>
</dbReference>
<name>A0A222G883_9GAMM</name>
<organism evidence="1 2">
    <name type="scientific">Cognaticolwellia beringensis</name>
    <dbReference type="NCBI Taxonomy" id="1967665"/>
    <lineage>
        <taxon>Bacteria</taxon>
        <taxon>Pseudomonadati</taxon>
        <taxon>Pseudomonadota</taxon>
        <taxon>Gammaproteobacteria</taxon>
        <taxon>Alteromonadales</taxon>
        <taxon>Colwelliaceae</taxon>
        <taxon>Cognaticolwellia</taxon>
    </lineage>
</organism>
<dbReference type="OrthoDB" id="6228699at2"/>
<dbReference type="Proteomes" id="UP000202259">
    <property type="component" value="Chromosome"/>
</dbReference>
<proteinExistence type="predicted"/>
<keyword evidence="2" id="KW-1185">Reference proteome</keyword>
<dbReference type="KEGG" id="cber:B5D82_10200"/>
<gene>
    <name evidence="1" type="ORF">B5D82_10200</name>
</gene>
<reference evidence="1 2" key="1">
    <citation type="submission" date="2017-08" db="EMBL/GenBank/DDBJ databases">
        <title>Complete genome of Colwellia sp. NB097-1, a psychrophile bacterium ioslated from Bering Sea.</title>
        <authorList>
            <person name="Chen X."/>
        </authorList>
    </citation>
    <scope>NUCLEOTIDE SEQUENCE [LARGE SCALE GENOMIC DNA]</scope>
    <source>
        <strain evidence="1 2">NB097-1</strain>
    </source>
</reference>
<sequence>MEANKLARLSCLFEKAVANNAKLLEKHELDELYNEFINDGRDHIKNTVVAFPKGLRRTAS</sequence>
<protein>
    <submittedName>
        <fullName evidence="1">Uncharacterized protein</fullName>
    </submittedName>
</protein>
<evidence type="ECO:0000313" key="1">
    <source>
        <dbReference type="EMBL" id="ASP48097.1"/>
    </source>
</evidence>
<dbReference type="EMBL" id="CP020465">
    <property type="protein sequence ID" value="ASP48097.1"/>
    <property type="molecule type" value="Genomic_DNA"/>
</dbReference>
<dbReference type="AlphaFoldDB" id="A0A222G883"/>